<evidence type="ECO:0000256" key="2">
    <source>
        <dbReference type="ARBA" id="ARBA00009399"/>
    </source>
</evidence>
<keyword evidence="3 6" id="KW-0812">Transmembrane</keyword>
<feature type="transmembrane region" description="Helical" evidence="6">
    <location>
        <begin position="89"/>
        <end position="108"/>
    </location>
</feature>
<evidence type="ECO:0000313" key="9">
    <source>
        <dbReference type="Proteomes" id="UP000317940"/>
    </source>
</evidence>
<dbReference type="PANTHER" id="PTHR38459:SF1">
    <property type="entry name" value="PROPHAGE BACTOPRENOL-LINKED GLUCOSE TRANSLOCASE HOMOLOG"/>
    <property type="match status" value="1"/>
</dbReference>
<comment type="caution">
    <text evidence="8">The sequence shown here is derived from an EMBL/GenBank/DDBJ whole genome shotgun (WGS) entry which is preliminary data.</text>
</comment>
<feature type="transmembrane region" description="Helical" evidence="6">
    <location>
        <begin position="128"/>
        <end position="149"/>
    </location>
</feature>
<comment type="subcellular location">
    <subcellularLocation>
        <location evidence="1">Membrane</location>
        <topology evidence="1">Multi-pass membrane protein</topology>
    </subcellularLocation>
</comment>
<evidence type="ECO:0000256" key="1">
    <source>
        <dbReference type="ARBA" id="ARBA00004141"/>
    </source>
</evidence>
<sequence length="175" mass="19363">MPSRTQKALAKVPGPLRPILVQHRSLVKFLVVGGTCFVLTMIINYALKYTVCQNKPVVALTIGTAAATVVSYLWNRAWSFRSEGSHKEAIPFIVVSAIAVGVNDLPLMVSRYVFNLREPSVTHFTQEVADFVSGMILGTLVAMAFRYWAMKKWVFTNTRSTDAEGDRSEPPARVG</sequence>
<keyword evidence="5 6" id="KW-0472">Membrane</keyword>
<dbReference type="Pfam" id="PF04138">
    <property type="entry name" value="GtrA_DPMS_TM"/>
    <property type="match status" value="1"/>
</dbReference>
<evidence type="ECO:0000256" key="4">
    <source>
        <dbReference type="ARBA" id="ARBA00022989"/>
    </source>
</evidence>
<dbReference type="Proteomes" id="UP000317940">
    <property type="component" value="Unassembled WGS sequence"/>
</dbReference>
<comment type="similarity">
    <text evidence="2">Belongs to the GtrA family.</text>
</comment>
<proteinExistence type="inferred from homology"/>
<name>A0A561UF33_9ACTN</name>
<dbReference type="InterPro" id="IPR007267">
    <property type="entry name" value="GtrA_DPMS_TM"/>
</dbReference>
<dbReference type="GO" id="GO:0005886">
    <property type="term" value="C:plasma membrane"/>
    <property type="evidence" value="ECO:0007669"/>
    <property type="project" value="TreeGrafter"/>
</dbReference>
<organism evidence="8 9">
    <name type="scientific">Kitasatospora viridis</name>
    <dbReference type="NCBI Taxonomy" id="281105"/>
    <lineage>
        <taxon>Bacteria</taxon>
        <taxon>Bacillati</taxon>
        <taxon>Actinomycetota</taxon>
        <taxon>Actinomycetes</taxon>
        <taxon>Kitasatosporales</taxon>
        <taxon>Streptomycetaceae</taxon>
        <taxon>Kitasatospora</taxon>
    </lineage>
</organism>
<dbReference type="RefSeq" id="WP_145904444.1">
    <property type="nucleotide sequence ID" value="NZ_BAAAMZ010000013.1"/>
</dbReference>
<feature type="transmembrane region" description="Helical" evidence="6">
    <location>
        <begin position="26"/>
        <end position="45"/>
    </location>
</feature>
<protein>
    <submittedName>
        <fullName evidence="8">Putative flippase GtrA</fullName>
    </submittedName>
</protein>
<keyword evidence="9" id="KW-1185">Reference proteome</keyword>
<evidence type="ECO:0000256" key="3">
    <source>
        <dbReference type="ARBA" id="ARBA00022692"/>
    </source>
</evidence>
<reference evidence="8 9" key="1">
    <citation type="submission" date="2019-06" db="EMBL/GenBank/DDBJ databases">
        <title>Sequencing the genomes of 1000 actinobacteria strains.</title>
        <authorList>
            <person name="Klenk H.-P."/>
        </authorList>
    </citation>
    <scope>NUCLEOTIDE SEQUENCE [LARGE SCALE GENOMIC DNA]</scope>
    <source>
        <strain evidence="8 9">DSM 44826</strain>
    </source>
</reference>
<dbReference type="GO" id="GO:0000271">
    <property type="term" value="P:polysaccharide biosynthetic process"/>
    <property type="evidence" value="ECO:0007669"/>
    <property type="project" value="InterPro"/>
</dbReference>
<dbReference type="OrthoDB" id="9807815at2"/>
<dbReference type="PANTHER" id="PTHR38459">
    <property type="entry name" value="PROPHAGE BACTOPRENOL-LINKED GLUCOSE TRANSLOCASE HOMOLOG"/>
    <property type="match status" value="1"/>
</dbReference>
<dbReference type="EMBL" id="VIWT01000001">
    <property type="protein sequence ID" value="TWF97940.1"/>
    <property type="molecule type" value="Genomic_DNA"/>
</dbReference>
<evidence type="ECO:0000313" key="8">
    <source>
        <dbReference type="EMBL" id="TWF97940.1"/>
    </source>
</evidence>
<evidence type="ECO:0000259" key="7">
    <source>
        <dbReference type="Pfam" id="PF04138"/>
    </source>
</evidence>
<accession>A0A561UF33</accession>
<feature type="transmembrane region" description="Helical" evidence="6">
    <location>
        <begin position="57"/>
        <end position="77"/>
    </location>
</feature>
<gene>
    <name evidence="8" type="ORF">FHX73_111742</name>
</gene>
<feature type="domain" description="GtrA/DPMS transmembrane" evidence="7">
    <location>
        <begin position="28"/>
        <end position="155"/>
    </location>
</feature>
<dbReference type="AlphaFoldDB" id="A0A561UF33"/>
<evidence type="ECO:0000256" key="5">
    <source>
        <dbReference type="ARBA" id="ARBA00023136"/>
    </source>
</evidence>
<dbReference type="InterPro" id="IPR051401">
    <property type="entry name" value="GtrA_CellWall_Glycosyl"/>
</dbReference>
<keyword evidence="4 6" id="KW-1133">Transmembrane helix</keyword>
<evidence type="ECO:0000256" key="6">
    <source>
        <dbReference type="SAM" id="Phobius"/>
    </source>
</evidence>